<evidence type="ECO:0000256" key="11">
    <source>
        <dbReference type="ARBA" id="ARBA00023146"/>
    </source>
</evidence>
<evidence type="ECO:0000256" key="1">
    <source>
        <dbReference type="ARBA" id="ARBA00008226"/>
    </source>
</evidence>
<evidence type="ECO:0000256" key="10">
    <source>
        <dbReference type="ARBA" id="ARBA00022917"/>
    </source>
</evidence>
<evidence type="ECO:0000256" key="9">
    <source>
        <dbReference type="ARBA" id="ARBA00022884"/>
    </source>
</evidence>
<keyword evidence="2 12" id="KW-0963">Cytoplasm</keyword>
<evidence type="ECO:0000256" key="12">
    <source>
        <dbReference type="HAMAP-Rule" id="MF_00036"/>
    </source>
</evidence>
<dbReference type="NCBIfam" id="TIGR00344">
    <property type="entry name" value="alaS"/>
    <property type="match status" value="1"/>
</dbReference>
<dbReference type="InterPro" id="IPR003156">
    <property type="entry name" value="DHHA1_dom"/>
</dbReference>
<gene>
    <name evidence="12 14" type="primary">alaS</name>
    <name evidence="14" type="ORF">ABH15_08585</name>
</gene>
<comment type="cofactor">
    <cofactor evidence="12">
        <name>Zn(2+)</name>
        <dbReference type="ChEBI" id="CHEBI:29105"/>
    </cofactor>
    <text evidence="12">Binds 1 zinc ion per subunit.</text>
</comment>
<dbReference type="InterPro" id="IPR045864">
    <property type="entry name" value="aa-tRNA-synth_II/BPL/LPL"/>
</dbReference>
<dbReference type="FunFam" id="3.30.980.10:FF:000004">
    <property type="entry name" value="Alanine--tRNA ligase, cytoplasmic"/>
    <property type="match status" value="1"/>
</dbReference>
<evidence type="ECO:0000259" key="13">
    <source>
        <dbReference type="PROSITE" id="PS50860"/>
    </source>
</evidence>
<keyword evidence="8 12" id="KW-0067">ATP-binding</keyword>
<dbReference type="PRINTS" id="PR00980">
    <property type="entry name" value="TRNASYNTHALA"/>
</dbReference>
<dbReference type="InterPro" id="IPR018163">
    <property type="entry name" value="Thr/Ala-tRNA-synth_IIc_edit"/>
</dbReference>
<evidence type="ECO:0000256" key="4">
    <source>
        <dbReference type="ARBA" id="ARBA00022598"/>
    </source>
</evidence>
<dbReference type="InterPro" id="IPR009000">
    <property type="entry name" value="Transl_B-barrel_sf"/>
</dbReference>
<evidence type="ECO:0000313" key="15">
    <source>
        <dbReference type="Proteomes" id="UP000290932"/>
    </source>
</evidence>
<proteinExistence type="inferred from homology"/>
<dbReference type="EC" id="6.1.1.7" evidence="12"/>
<sequence length="913" mass="100872">MLEEEYTLDYFKSQGLERKVCKKCGAAFWTRDPEREFCGDAPCVHYDFIGNPVFTPHTVDEMREAFLSFFERHGHTRLERYPVAARWRDDIYLTIASIADFQPYVTSGVVPPPANPLTISQPCIRLNDLDSVGRSGRHLTQFEMMAHHAFNTPHEDIYWKDETVALCEEFIASIGGNLDAVTYKEHPWIGGGNAGPSVEVLIGGLEVATLVFMNLGRQKTARPPIELEGTPYYPMDLRIVDTGYGLERFVWASRGSPTIYDAVFPEMVSRLMHSANLEYLLDNDEFTTILGMNARFAGVMDISGTNLINLRRRVAEAIDVPIEKLERMIGPIEKVYAVADHTRCLAYMLGDCIVPSNVREGYLARLVLRRTLRMMNDLAMDEDIADLIEQQMRIVGLDSFDQDLDVVREIVGNEVGKYATTLERGTRTVQKLAKTYTQKQEPIPLAEVITLYDSHGIPPELVREVAGAEGATVEVPDNFYSLIADLHSESQKDEGTDPLAAYRERADALPPTKKLYYEQTAEIEFEAMVLDQFDGYVVLDQTLFYPEGGGQPSDTGTLVTSDSMVRVDEAVKLGEVILHHTRGGSLKRGERVKGMVDEERRRSLMRHHTATHVLLHAAKEVLGAHIHQAGAQKGSETSRLDIRHYRHITPDELKRIEVAANRMVMADLPIAIRIEERTKAEQKYGFTLYQGGVPPGRDIRTVQVGGDVQACAGTHCRTTGEIGPIAIVTVEHIQDGVERIVFAAGVAAVHYMQHVGDLLNSAADVVSVQPEYLPATVTRFFSEWKEQKKEIERLAQKVVELEKKDLEGEVVGGVQVVVKRIDAAAKELVALAGSIAEAGGVALLVGVNEKATVVATSGNPAVNAADIVKEVTGILGGRGGGKPNLAQGAGPDTSRVEQALETGRQQIIEALHG</sequence>
<keyword evidence="3 12" id="KW-0820">tRNA-binding</keyword>
<dbReference type="Gene3D" id="3.30.54.20">
    <property type="match status" value="1"/>
</dbReference>
<dbReference type="Gene3D" id="3.30.930.10">
    <property type="entry name" value="Bira Bifunctional Protein, Domain 2"/>
    <property type="match status" value="1"/>
</dbReference>
<dbReference type="Pfam" id="PF01411">
    <property type="entry name" value="tRNA-synt_2c"/>
    <property type="match status" value="1"/>
</dbReference>
<dbReference type="HAMAP" id="MF_00036_A">
    <property type="entry name" value="Ala_tRNA_synth_A"/>
    <property type="match status" value="1"/>
</dbReference>
<dbReference type="PROSITE" id="PS50860">
    <property type="entry name" value="AA_TRNA_LIGASE_II_ALA"/>
    <property type="match status" value="1"/>
</dbReference>
<keyword evidence="10 12" id="KW-0648">Protein biosynthesis</keyword>
<dbReference type="GO" id="GO:0008270">
    <property type="term" value="F:zinc ion binding"/>
    <property type="evidence" value="ECO:0007669"/>
    <property type="project" value="UniProtKB-UniRule"/>
</dbReference>
<keyword evidence="4 12" id="KW-0436">Ligase</keyword>
<keyword evidence="15" id="KW-1185">Reference proteome</keyword>
<evidence type="ECO:0000256" key="3">
    <source>
        <dbReference type="ARBA" id="ARBA00022555"/>
    </source>
</evidence>
<reference evidence="14 15" key="1">
    <citation type="journal article" date="2015" name="Int. J. Syst. Evol. Microbiol.">
        <title>Methanoculleus taiwanensis sp. nov., a methanogen isolated from deep marine sediment at the deformation front area near Taiwan.</title>
        <authorList>
            <person name="Weng C.Y."/>
            <person name="Chen S.C."/>
            <person name="Lai M.C."/>
            <person name="Wu S.Y."/>
            <person name="Lin S."/>
            <person name="Yang T.F."/>
            <person name="Chen P.C."/>
        </authorList>
    </citation>
    <scope>NUCLEOTIDE SEQUENCE [LARGE SCALE GENOMIC DNA]</scope>
    <source>
        <strain evidence="14 15">CYW4</strain>
    </source>
</reference>
<protein>
    <recommendedName>
        <fullName evidence="12">Alanine--tRNA ligase</fullName>
        <ecNumber evidence="12">6.1.1.7</ecNumber>
    </recommendedName>
    <alternativeName>
        <fullName evidence="12">Alanyl-tRNA synthetase</fullName>
        <shortName evidence="12">AlaRS</shortName>
    </alternativeName>
</protein>
<comment type="domain">
    <text evidence="12">Consists of three domains; the N-terminal catalytic domain, the editing domain and the C-terminal C-Ala domain. The editing domain removes incorrectly charged amino acids, while the C-Ala domain, along with tRNA(Ala), serves as a bridge to cooperatively bring together the editing and aminoacylation centers thus stimulating deacylation of misacylated tRNAs.</text>
</comment>
<dbReference type="InterPro" id="IPR018164">
    <property type="entry name" value="Ala-tRNA-synth_IIc_N"/>
</dbReference>
<dbReference type="OrthoDB" id="7506at2157"/>
<keyword evidence="7 12" id="KW-0862">Zinc</keyword>
<dbReference type="InterPro" id="IPR018165">
    <property type="entry name" value="Ala-tRNA-synth_IIc_core"/>
</dbReference>
<dbReference type="InterPro" id="IPR002318">
    <property type="entry name" value="Ala-tRNA-lgiase_IIc"/>
</dbReference>
<evidence type="ECO:0000256" key="2">
    <source>
        <dbReference type="ARBA" id="ARBA00022490"/>
    </source>
</evidence>
<dbReference type="RefSeq" id="WP_128693948.1">
    <property type="nucleotide sequence ID" value="NZ_LHQS01000002.1"/>
</dbReference>
<keyword evidence="6 12" id="KW-0547">Nucleotide-binding</keyword>
<accession>A0A498H2K3</accession>
<dbReference type="SMART" id="SM00863">
    <property type="entry name" value="tRNA_SAD"/>
    <property type="match status" value="1"/>
</dbReference>
<keyword evidence="9 12" id="KW-0694">RNA-binding</keyword>
<dbReference type="CDD" id="cd00673">
    <property type="entry name" value="AlaRS_core"/>
    <property type="match status" value="1"/>
</dbReference>
<dbReference type="InterPro" id="IPR018162">
    <property type="entry name" value="Ala-tRNA-ligase_IIc_anticod-bd"/>
</dbReference>
<dbReference type="SUPFAM" id="SSF101353">
    <property type="entry name" value="Putative anticodon-binding domain of alanyl-tRNA synthetase (AlaRS)"/>
    <property type="match status" value="1"/>
</dbReference>
<dbReference type="Gene3D" id="6.10.250.550">
    <property type="match status" value="1"/>
</dbReference>
<comment type="caution">
    <text evidence="14">The sequence shown here is derived from an EMBL/GenBank/DDBJ whole genome shotgun (WGS) entry which is preliminary data.</text>
</comment>
<evidence type="ECO:0000256" key="7">
    <source>
        <dbReference type="ARBA" id="ARBA00022833"/>
    </source>
</evidence>
<feature type="binding site" evidence="12">
    <location>
        <position position="711"/>
    </location>
    <ligand>
        <name>Zn(2+)</name>
        <dbReference type="ChEBI" id="CHEBI:29105"/>
    </ligand>
</feature>
<dbReference type="GO" id="GO:0006419">
    <property type="term" value="P:alanyl-tRNA aminoacylation"/>
    <property type="evidence" value="ECO:0007669"/>
    <property type="project" value="UniProtKB-UniRule"/>
</dbReference>
<dbReference type="SUPFAM" id="SSF50447">
    <property type="entry name" value="Translation proteins"/>
    <property type="match status" value="1"/>
</dbReference>
<dbReference type="Gene3D" id="3.30.980.10">
    <property type="entry name" value="Threonyl-trna Synthetase, Chain A, domain 2"/>
    <property type="match status" value="1"/>
</dbReference>
<dbReference type="FunFam" id="3.10.310.40:FF:000001">
    <property type="entry name" value="Alanine--tRNA ligase"/>
    <property type="match status" value="1"/>
</dbReference>
<keyword evidence="11 12" id="KW-0030">Aminoacyl-tRNA synthetase</keyword>
<dbReference type="InterPro" id="IPR050058">
    <property type="entry name" value="Ala-tRNA_ligase"/>
</dbReference>
<dbReference type="GO" id="GO:0005737">
    <property type="term" value="C:cytoplasm"/>
    <property type="evidence" value="ECO:0007669"/>
    <property type="project" value="UniProtKB-SubCell"/>
</dbReference>
<dbReference type="EMBL" id="LHQS01000002">
    <property type="protein sequence ID" value="RXE56196.1"/>
    <property type="molecule type" value="Genomic_DNA"/>
</dbReference>
<dbReference type="SUPFAM" id="SSF55681">
    <property type="entry name" value="Class II aaRS and biotin synthetases"/>
    <property type="match status" value="1"/>
</dbReference>
<organism evidence="14 15">
    <name type="scientific">Methanoculleus taiwanensis</name>
    <dbReference type="NCBI Taxonomy" id="1550565"/>
    <lineage>
        <taxon>Archaea</taxon>
        <taxon>Methanobacteriati</taxon>
        <taxon>Methanobacteriota</taxon>
        <taxon>Stenosarchaea group</taxon>
        <taxon>Methanomicrobia</taxon>
        <taxon>Methanomicrobiales</taxon>
        <taxon>Methanomicrobiaceae</taxon>
        <taxon>Methanoculleus</taxon>
    </lineage>
</organism>
<evidence type="ECO:0000256" key="5">
    <source>
        <dbReference type="ARBA" id="ARBA00022723"/>
    </source>
</evidence>
<dbReference type="InterPro" id="IPR012947">
    <property type="entry name" value="tRNA_SAD"/>
</dbReference>
<dbReference type="FunFam" id="3.30.930.10:FF:000056">
    <property type="entry name" value="Alanine--tRNA ligase"/>
    <property type="match status" value="1"/>
</dbReference>
<dbReference type="Gene3D" id="2.40.30.130">
    <property type="match status" value="1"/>
</dbReference>
<evidence type="ECO:0000256" key="6">
    <source>
        <dbReference type="ARBA" id="ARBA00022741"/>
    </source>
</evidence>
<feature type="binding site" evidence="12">
    <location>
        <position position="608"/>
    </location>
    <ligand>
        <name>Zn(2+)</name>
        <dbReference type="ChEBI" id="CHEBI:29105"/>
    </ligand>
</feature>
<feature type="binding site" evidence="12">
    <location>
        <position position="715"/>
    </location>
    <ligand>
        <name>Zn(2+)</name>
        <dbReference type="ChEBI" id="CHEBI:29105"/>
    </ligand>
</feature>
<comment type="similarity">
    <text evidence="1 12">Belongs to the class-II aminoacyl-tRNA synthetase family.</text>
</comment>
<comment type="catalytic activity">
    <reaction evidence="12">
        <text>tRNA(Ala) + L-alanine + ATP = L-alanyl-tRNA(Ala) + AMP + diphosphate</text>
        <dbReference type="Rhea" id="RHEA:12540"/>
        <dbReference type="Rhea" id="RHEA-COMP:9657"/>
        <dbReference type="Rhea" id="RHEA-COMP:9923"/>
        <dbReference type="ChEBI" id="CHEBI:30616"/>
        <dbReference type="ChEBI" id="CHEBI:33019"/>
        <dbReference type="ChEBI" id="CHEBI:57972"/>
        <dbReference type="ChEBI" id="CHEBI:78442"/>
        <dbReference type="ChEBI" id="CHEBI:78497"/>
        <dbReference type="ChEBI" id="CHEBI:456215"/>
        <dbReference type="EC" id="6.1.1.7"/>
    </reaction>
</comment>
<keyword evidence="5 12" id="KW-0479">Metal-binding</keyword>
<dbReference type="GO" id="GO:0002161">
    <property type="term" value="F:aminoacyl-tRNA deacylase activity"/>
    <property type="evidence" value="ECO:0007669"/>
    <property type="project" value="TreeGrafter"/>
</dbReference>
<comment type="subcellular location">
    <subcellularLocation>
        <location evidence="12">Cytoplasm</location>
    </subcellularLocation>
</comment>
<name>A0A498H2K3_9EURY</name>
<dbReference type="PANTHER" id="PTHR11777:SF9">
    <property type="entry name" value="ALANINE--TRNA LIGASE, CYTOPLASMIC"/>
    <property type="match status" value="1"/>
</dbReference>
<dbReference type="GO" id="GO:0004813">
    <property type="term" value="F:alanine-tRNA ligase activity"/>
    <property type="evidence" value="ECO:0007669"/>
    <property type="project" value="UniProtKB-UniRule"/>
</dbReference>
<feature type="binding site" evidence="12">
    <location>
        <position position="612"/>
    </location>
    <ligand>
        <name>Zn(2+)</name>
        <dbReference type="ChEBI" id="CHEBI:29105"/>
    </ligand>
</feature>
<dbReference type="InterPro" id="IPR022429">
    <property type="entry name" value="Ala-tRNA_lgiase_arc"/>
</dbReference>
<dbReference type="GO" id="GO:0005524">
    <property type="term" value="F:ATP binding"/>
    <property type="evidence" value="ECO:0007669"/>
    <property type="project" value="UniProtKB-UniRule"/>
</dbReference>
<dbReference type="Gene3D" id="3.10.310.40">
    <property type="match status" value="1"/>
</dbReference>
<dbReference type="NCBIfam" id="TIGR03683">
    <property type="entry name" value="A-tRNA_syn_arch"/>
    <property type="match status" value="1"/>
</dbReference>
<comment type="function">
    <text evidence="12">Catalyzes the attachment of alanine to tRNA(Ala) in a two-step reaction: alanine is first activated by ATP to form Ala-AMP and then transferred to the acceptor end of tRNA(Ala). Also edits incorrectly charged Ser-tRNA(Ala) and Gly-tRNA(Ala) via its editing domain.</text>
</comment>
<evidence type="ECO:0000313" key="14">
    <source>
        <dbReference type="EMBL" id="RXE56196.1"/>
    </source>
</evidence>
<dbReference type="Pfam" id="PF02272">
    <property type="entry name" value="DHHA1"/>
    <property type="match status" value="1"/>
</dbReference>
<dbReference type="Pfam" id="PF07973">
    <property type="entry name" value="tRNA_SAD"/>
    <property type="match status" value="1"/>
</dbReference>
<dbReference type="Proteomes" id="UP000290932">
    <property type="component" value="Unassembled WGS sequence"/>
</dbReference>
<dbReference type="PANTHER" id="PTHR11777">
    <property type="entry name" value="ALANYL-TRNA SYNTHETASE"/>
    <property type="match status" value="1"/>
</dbReference>
<dbReference type="GO" id="GO:0000049">
    <property type="term" value="F:tRNA binding"/>
    <property type="evidence" value="ECO:0007669"/>
    <property type="project" value="UniProtKB-KW"/>
</dbReference>
<dbReference type="SUPFAM" id="SSF55186">
    <property type="entry name" value="ThrRS/AlaRS common domain"/>
    <property type="match status" value="1"/>
</dbReference>
<dbReference type="AlphaFoldDB" id="A0A498H2K3"/>
<evidence type="ECO:0000256" key="8">
    <source>
        <dbReference type="ARBA" id="ARBA00022840"/>
    </source>
</evidence>
<feature type="domain" description="Alanyl-transfer RNA synthetases family profile" evidence="13">
    <location>
        <begin position="57"/>
        <end position="754"/>
    </location>
</feature>